<name>A0ABS1N5F6_9ACTN</name>
<evidence type="ECO:0000313" key="8">
    <source>
        <dbReference type="Proteomes" id="UP000634229"/>
    </source>
</evidence>
<dbReference type="InterPro" id="IPR014757">
    <property type="entry name" value="Tscrpt_reg_IclR_C"/>
</dbReference>
<dbReference type="SUPFAM" id="SSF55781">
    <property type="entry name" value="GAF domain-like"/>
    <property type="match status" value="1"/>
</dbReference>
<accession>A0ABS1N5F6</accession>
<dbReference type="Pfam" id="PF01614">
    <property type="entry name" value="IclR_C"/>
    <property type="match status" value="1"/>
</dbReference>
<keyword evidence="1" id="KW-0805">Transcription regulation</keyword>
<dbReference type="InterPro" id="IPR036388">
    <property type="entry name" value="WH-like_DNA-bd_sf"/>
</dbReference>
<feature type="region of interest" description="Disordered" evidence="4">
    <location>
        <begin position="1"/>
        <end position="24"/>
    </location>
</feature>
<feature type="domain" description="HTH iclR-type" evidence="5">
    <location>
        <begin position="26"/>
        <end position="85"/>
    </location>
</feature>
<dbReference type="Pfam" id="PF09339">
    <property type="entry name" value="HTH_IclR"/>
    <property type="match status" value="1"/>
</dbReference>
<sequence>MTTTADPAARRAAGPEPSPPRLESGVGVLDKASLLLGVLESGPATLATLVSATGLKRPTVYRLALALERLRLVARDRDGRFALGPRLGDMVVEARADRLSLAAEPVLTALRDRTGASARLYRRRGQLRVCVAAAEAHGTGIDTVPVGSAFPLKSGAVAQVLLAWEEPELLYEALRGARFSAAMLSGVRRRGWAQSFGGWETAMATVSAPVRGPGGRVIAAVSLSGPVGRLTRHPGREYGCDTIDAAVGLSELSGC</sequence>
<proteinExistence type="predicted"/>
<dbReference type="Gene3D" id="1.10.10.10">
    <property type="entry name" value="Winged helix-like DNA-binding domain superfamily/Winged helix DNA-binding domain"/>
    <property type="match status" value="1"/>
</dbReference>
<feature type="domain" description="IclR-ED" evidence="6">
    <location>
        <begin position="83"/>
        <end position="255"/>
    </location>
</feature>
<evidence type="ECO:0000313" key="7">
    <source>
        <dbReference type="EMBL" id="MBL1095307.1"/>
    </source>
</evidence>
<dbReference type="PROSITE" id="PS51077">
    <property type="entry name" value="HTH_ICLR"/>
    <property type="match status" value="1"/>
</dbReference>
<dbReference type="EMBL" id="JAERRF010000001">
    <property type="protein sequence ID" value="MBL1095307.1"/>
    <property type="molecule type" value="Genomic_DNA"/>
</dbReference>
<organism evidence="7 8">
    <name type="scientific">Streptomyces coffeae</name>
    <dbReference type="NCBI Taxonomy" id="621382"/>
    <lineage>
        <taxon>Bacteria</taxon>
        <taxon>Bacillati</taxon>
        <taxon>Actinomycetota</taxon>
        <taxon>Actinomycetes</taxon>
        <taxon>Kitasatosporales</taxon>
        <taxon>Streptomycetaceae</taxon>
        <taxon>Streptomyces</taxon>
    </lineage>
</organism>
<dbReference type="SMART" id="SM00346">
    <property type="entry name" value="HTH_ICLR"/>
    <property type="match status" value="1"/>
</dbReference>
<evidence type="ECO:0000259" key="6">
    <source>
        <dbReference type="PROSITE" id="PS51078"/>
    </source>
</evidence>
<dbReference type="SUPFAM" id="SSF46785">
    <property type="entry name" value="Winged helix' DNA-binding domain"/>
    <property type="match status" value="1"/>
</dbReference>
<comment type="caution">
    <text evidence="7">The sequence shown here is derived from an EMBL/GenBank/DDBJ whole genome shotgun (WGS) entry which is preliminary data.</text>
</comment>
<evidence type="ECO:0000256" key="3">
    <source>
        <dbReference type="ARBA" id="ARBA00023163"/>
    </source>
</evidence>
<dbReference type="PANTHER" id="PTHR30136:SF39">
    <property type="entry name" value="TRANSCRIPTIONAL REGULATORY PROTEIN"/>
    <property type="match status" value="1"/>
</dbReference>
<evidence type="ECO:0000256" key="1">
    <source>
        <dbReference type="ARBA" id="ARBA00023015"/>
    </source>
</evidence>
<dbReference type="InterPro" id="IPR050707">
    <property type="entry name" value="HTH_MetabolicPath_Reg"/>
</dbReference>
<keyword evidence="2" id="KW-0238">DNA-binding</keyword>
<feature type="compositionally biased region" description="Low complexity" evidence="4">
    <location>
        <begin position="1"/>
        <end position="15"/>
    </location>
</feature>
<gene>
    <name evidence="7" type="ORF">JK363_01185</name>
</gene>
<keyword evidence="3" id="KW-0804">Transcription</keyword>
<dbReference type="PANTHER" id="PTHR30136">
    <property type="entry name" value="HELIX-TURN-HELIX TRANSCRIPTIONAL REGULATOR, ICLR FAMILY"/>
    <property type="match status" value="1"/>
</dbReference>
<dbReference type="Gene3D" id="3.30.450.40">
    <property type="match status" value="1"/>
</dbReference>
<dbReference type="InterPro" id="IPR036390">
    <property type="entry name" value="WH_DNA-bd_sf"/>
</dbReference>
<reference evidence="7 8" key="1">
    <citation type="submission" date="2021-01" db="EMBL/GenBank/DDBJ databases">
        <title>WGS of actinomycetes isolated from Thailand.</title>
        <authorList>
            <person name="Thawai C."/>
        </authorList>
    </citation>
    <scope>NUCLEOTIDE SEQUENCE [LARGE SCALE GENOMIC DNA]</scope>
    <source>
        <strain evidence="7 8">CA1R205</strain>
    </source>
</reference>
<dbReference type="InterPro" id="IPR029016">
    <property type="entry name" value="GAF-like_dom_sf"/>
</dbReference>
<evidence type="ECO:0000256" key="4">
    <source>
        <dbReference type="SAM" id="MobiDB-lite"/>
    </source>
</evidence>
<dbReference type="Proteomes" id="UP000634229">
    <property type="component" value="Unassembled WGS sequence"/>
</dbReference>
<dbReference type="PROSITE" id="PS51078">
    <property type="entry name" value="ICLR_ED"/>
    <property type="match status" value="1"/>
</dbReference>
<keyword evidence="8" id="KW-1185">Reference proteome</keyword>
<evidence type="ECO:0000256" key="2">
    <source>
        <dbReference type="ARBA" id="ARBA00023125"/>
    </source>
</evidence>
<evidence type="ECO:0000259" key="5">
    <source>
        <dbReference type="PROSITE" id="PS51077"/>
    </source>
</evidence>
<protein>
    <submittedName>
        <fullName evidence="7">Helix-turn-helix domain-containing protein</fullName>
    </submittedName>
</protein>
<dbReference type="InterPro" id="IPR005471">
    <property type="entry name" value="Tscrpt_reg_IclR_N"/>
</dbReference>